<evidence type="ECO:0000256" key="4">
    <source>
        <dbReference type="ARBA" id="ARBA00022452"/>
    </source>
</evidence>
<gene>
    <name evidence="11" type="ORF">CAL65_12675</name>
</gene>
<organism evidence="11 12">
    <name type="scientific">Alkalilimnicola ehrlichii</name>
    <dbReference type="NCBI Taxonomy" id="351052"/>
    <lineage>
        <taxon>Bacteria</taxon>
        <taxon>Pseudomonadati</taxon>
        <taxon>Pseudomonadota</taxon>
        <taxon>Gammaproteobacteria</taxon>
        <taxon>Chromatiales</taxon>
        <taxon>Ectothiorhodospiraceae</taxon>
        <taxon>Alkalilimnicola</taxon>
    </lineage>
</organism>
<proteinExistence type="inferred from homology"/>
<dbReference type="Pfam" id="PF02264">
    <property type="entry name" value="LamB"/>
    <property type="match status" value="1"/>
</dbReference>
<feature type="chain" id="PRO_5017718544" description="Maltoporin" evidence="10">
    <location>
        <begin position="24"/>
        <end position="400"/>
    </location>
</feature>
<evidence type="ECO:0000256" key="2">
    <source>
        <dbReference type="ARBA" id="ARBA00007055"/>
    </source>
</evidence>
<evidence type="ECO:0000313" key="11">
    <source>
        <dbReference type="EMBL" id="RFA35767.1"/>
    </source>
</evidence>
<dbReference type="Proteomes" id="UP000256763">
    <property type="component" value="Unassembled WGS sequence"/>
</dbReference>
<dbReference type="GO" id="GO:0046930">
    <property type="term" value="C:pore complex"/>
    <property type="evidence" value="ECO:0007669"/>
    <property type="project" value="UniProtKB-KW"/>
</dbReference>
<dbReference type="AlphaFoldDB" id="A0A3E0WUZ1"/>
<evidence type="ECO:0000256" key="3">
    <source>
        <dbReference type="ARBA" id="ARBA00022448"/>
    </source>
</evidence>
<dbReference type="EMBL" id="NFZW01000011">
    <property type="protein sequence ID" value="RFA35767.1"/>
    <property type="molecule type" value="Genomic_DNA"/>
</dbReference>
<dbReference type="InterPro" id="IPR050286">
    <property type="entry name" value="G_neg_Bact_CarbUptk_Porin"/>
</dbReference>
<comment type="caution">
    <text evidence="11">The sequence shown here is derived from an EMBL/GenBank/DDBJ whole genome shotgun (WGS) entry which is preliminary data.</text>
</comment>
<dbReference type="PANTHER" id="PTHR38762:SF1">
    <property type="entry name" value="CRYPTIC OUTER MEMBRANE PORIN BGLH-RELATED"/>
    <property type="match status" value="1"/>
</dbReference>
<evidence type="ECO:0000256" key="7">
    <source>
        <dbReference type="ARBA" id="ARBA00023114"/>
    </source>
</evidence>
<dbReference type="OrthoDB" id="106611at2"/>
<accession>A0A3E0WUZ1</accession>
<name>A0A3E0WUZ1_9GAMM</name>
<dbReference type="GO" id="GO:0009279">
    <property type="term" value="C:cell outer membrane"/>
    <property type="evidence" value="ECO:0007669"/>
    <property type="project" value="UniProtKB-SubCell"/>
</dbReference>
<keyword evidence="12" id="KW-1185">Reference proteome</keyword>
<evidence type="ECO:0000256" key="5">
    <source>
        <dbReference type="ARBA" id="ARBA00022692"/>
    </source>
</evidence>
<feature type="signal peptide" evidence="10">
    <location>
        <begin position="1"/>
        <end position="23"/>
    </location>
</feature>
<evidence type="ECO:0000256" key="9">
    <source>
        <dbReference type="ARBA" id="ARBA00023237"/>
    </source>
</evidence>
<keyword evidence="9" id="KW-0998">Cell outer membrane</keyword>
<evidence type="ECO:0000313" key="12">
    <source>
        <dbReference type="Proteomes" id="UP000256763"/>
    </source>
</evidence>
<keyword evidence="10" id="KW-0732">Signal</keyword>
<evidence type="ECO:0008006" key="13">
    <source>
        <dbReference type="Google" id="ProtNLM"/>
    </source>
</evidence>
<dbReference type="GO" id="GO:0006811">
    <property type="term" value="P:monoatomic ion transport"/>
    <property type="evidence" value="ECO:0007669"/>
    <property type="project" value="UniProtKB-KW"/>
</dbReference>
<comment type="similarity">
    <text evidence="2">Belongs to the porin LamB (TC 1.B.3) family.</text>
</comment>
<keyword evidence="4" id="KW-1134">Transmembrane beta strand</keyword>
<dbReference type="PANTHER" id="PTHR38762">
    <property type="entry name" value="CRYPTIC OUTER MEMBRANE PORIN BGLH-RELATED"/>
    <property type="match status" value="1"/>
</dbReference>
<keyword evidence="6" id="KW-0406">Ion transport</keyword>
<evidence type="ECO:0000256" key="6">
    <source>
        <dbReference type="ARBA" id="ARBA00023065"/>
    </source>
</evidence>
<evidence type="ECO:0000256" key="10">
    <source>
        <dbReference type="SAM" id="SignalP"/>
    </source>
</evidence>
<comment type="subcellular location">
    <subcellularLocation>
        <location evidence="1">Cell outer membrane</location>
        <topology evidence="1">Multi-pass membrane protein</topology>
    </subcellularLocation>
</comment>
<dbReference type="InterPro" id="IPR003192">
    <property type="entry name" value="Porin_LamB"/>
</dbReference>
<dbReference type="Gene3D" id="2.40.170.10">
    <property type="entry name" value="Porin, LamB type"/>
    <property type="match status" value="1"/>
</dbReference>
<keyword evidence="3" id="KW-0813">Transport</keyword>
<keyword evidence="5" id="KW-0812">Transmembrane</keyword>
<dbReference type="GO" id="GO:0015774">
    <property type="term" value="P:polysaccharide transport"/>
    <property type="evidence" value="ECO:0007669"/>
    <property type="project" value="TreeGrafter"/>
</dbReference>
<dbReference type="RefSeq" id="WP_116302547.1">
    <property type="nucleotide sequence ID" value="NZ_NFZV01000011.1"/>
</dbReference>
<evidence type="ECO:0000256" key="1">
    <source>
        <dbReference type="ARBA" id="ARBA00004571"/>
    </source>
</evidence>
<keyword evidence="7" id="KW-0626">Porin</keyword>
<dbReference type="GO" id="GO:0015288">
    <property type="term" value="F:porin activity"/>
    <property type="evidence" value="ECO:0007669"/>
    <property type="project" value="UniProtKB-KW"/>
</dbReference>
<dbReference type="GO" id="GO:0015144">
    <property type="term" value="F:carbohydrate transmembrane transporter activity"/>
    <property type="evidence" value="ECO:0007669"/>
    <property type="project" value="TreeGrafter"/>
</dbReference>
<evidence type="ECO:0000256" key="8">
    <source>
        <dbReference type="ARBA" id="ARBA00023136"/>
    </source>
</evidence>
<dbReference type="SUPFAM" id="SSF56935">
    <property type="entry name" value="Porins"/>
    <property type="match status" value="1"/>
</dbReference>
<reference evidence="12" key="1">
    <citation type="submission" date="2017-05" db="EMBL/GenBank/DDBJ databases">
        <authorList>
            <person name="Sharma S."/>
            <person name="Sidhu C."/>
            <person name="Pinnaka A.K."/>
        </authorList>
    </citation>
    <scope>NUCLEOTIDE SEQUENCE [LARGE SCALE GENOMIC DNA]</scope>
    <source>
        <strain evidence="12">AK93</strain>
    </source>
</reference>
<keyword evidence="8" id="KW-0472">Membrane</keyword>
<sequence>MKRQLIKGAAALSSAVCLSQALAVEVGDFAFHGYMRAGTGINLEGGRQVCFQAPGADTKWRLGNECDYVIEPSFIGRVASVENGGEWFVHVMPSVYRSWDDDDELVSTFGQAFVYGENIPQLANGSVWAGRRFYDRVQLGINDQFLENHDGDGGGIENVDLGFAAFSYAFLMRPQQNANDAAYQHALRLTDIPSVLGSHFNVYAGYHNRTASSDQSYAPPSEPVGVDSLKRIGIYHITPDTLGGSTFLGFRYEEGNNDERGELTQWRVVLQQEGFVDAFSTGWSLIAQYRSKEENNLEEEWYSAGIRTDTHLSGPFRFLLEVGHDVVKPENQRRREMSKITLATAVSGGPDPWSRPTVRLFYTYAHWNSATRDNLSGALEQVYGNSTNGSTVGIQGEVWW</sequence>
<dbReference type="InterPro" id="IPR036998">
    <property type="entry name" value="Porin_LamB_sf"/>
</dbReference>
<protein>
    <recommendedName>
        <fullName evidence="13">Maltoporin</fullName>
    </recommendedName>
</protein>